<name>A0A7K0EMR4_9BACT</name>
<dbReference type="Gene3D" id="2.60.120.560">
    <property type="entry name" value="Exo-inulinase, domain 1"/>
    <property type="match status" value="1"/>
</dbReference>
<sequence length="215" mass="24193">MKRIITALAVVFAFFGNFPAATAQTAYNLPLLLRENRLITTPANEIKVIKEDAHPGVSSKGIVWLKDVNFKQGTIDIDLRGKDVFLQSFLGIAFHGVDTLVYDVVYFRPFNFSHSDTLRRNWSVQYMSSPDHGWPQLRKDSPLTYESKVHPVPRADEWFHCKIQISKTAVSVFVNHAPTPSLSVQLLNQRSEGLIGLWADGLSGDFSDLRITPAH</sequence>
<keyword evidence="3" id="KW-1185">Reference proteome</keyword>
<dbReference type="EMBL" id="WJXZ01000011">
    <property type="protein sequence ID" value="MRS63117.1"/>
    <property type="molecule type" value="Genomic_DNA"/>
</dbReference>
<feature type="chain" id="PRO_5029785750" description="DUF1080 domain-containing protein" evidence="1">
    <location>
        <begin position="24"/>
        <end position="215"/>
    </location>
</feature>
<comment type="caution">
    <text evidence="2">The sequence shown here is derived from an EMBL/GenBank/DDBJ whole genome shotgun (WGS) entry which is preliminary data.</text>
</comment>
<evidence type="ECO:0000313" key="3">
    <source>
        <dbReference type="Proteomes" id="UP000441754"/>
    </source>
</evidence>
<accession>A0A7K0EMR4</accession>
<evidence type="ECO:0000256" key="1">
    <source>
        <dbReference type="SAM" id="SignalP"/>
    </source>
</evidence>
<feature type="signal peptide" evidence="1">
    <location>
        <begin position="1"/>
        <end position="23"/>
    </location>
</feature>
<reference evidence="2 3" key="1">
    <citation type="journal article" date="2018" name="Antonie Van Leeuwenhoek">
        <title>Larkinella terrae sp. nov., isolated from soil on Jeju Island, South Korea.</title>
        <authorList>
            <person name="Ten L.N."/>
            <person name="Jeon J."/>
            <person name="Park S.J."/>
            <person name="Park S."/>
            <person name="Lee S.Y."/>
            <person name="Kim M.K."/>
            <person name="Jung H.Y."/>
        </authorList>
    </citation>
    <scope>NUCLEOTIDE SEQUENCE [LARGE SCALE GENOMIC DNA]</scope>
    <source>
        <strain evidence="2 3">KCTC 52001</strain>
    </source>
</reference>
<keyword evidence="1" id="KW-0732">Signal</keyword>
<organism evidence="2 3">
    <name type="scientific">Larkinella terrae</name>
    <dbReference type="NCBI Taxonomy" id="2025311"/>
    <lineage>
        <taxon>Bacteria</taxon>
        <taxon>Pseudomonadati</taxon>
        <taxon>Bacteroidota</taxon>
        <taxon>Cytophagia</taxon>
        <taxon>Cytophagales</taxon>
        <taxon>Spirosomataceae</taxon>
        <taxon>Larkinella</taxon>
    </lineage>
</organism>
<dbReference type="Proteomes" id="UP000441754">
    <property type="component" value="Unassembled WGS sequence"/>
</dbReference>
<dbReference type="OrthoDB" id="118532at2"/>
<evidence type="ECO:0008006" key="4">
    <source>
        <dbReference type="Google" id="ProtNLM"/>
    </source>
</evidence>
<evidence type="ECO:0000313" key="2">
    <source>
        <dbReference type="EMBL" id="MRS63117.1"/>
    </source>
</evidence>
<dbReference type="RefSeq" id="WP_154176496.1">
    <property type="nucleotide sequence ID" value="NZ_WJXZ01000011.1"/>
</dbReference>
<proteinExistence type="predicted"/>
<protein>
    <recommendedName>
        <fullName evidence="4">DUF1080 domain-containing protein</fullName>
    </recommendedName>
</protein>
<gene>
    <name evidence="2" type="ORF">GJJ30_17590</name>
</gene>
<dbReference type="AlphaFoldDB" id="A0A7K0EMR4"/>